<dbReference type="Proteomes" id="UP000287651">
    <property type="component" value="Unassembled WGS sequence"/>
</dbReference>
<accession>A0A427B0S7</accession>
<organism evidence="2 3">
    <name type="scientific">Ensete ventricosum</name>
    <name type="common">Abyssinian banana</name>
    <name type="synonym">Musa ensete</name>
    <dbReference type="NCBI Taxonomy" id="4639"/>
    <lineage>
        <taxon>Eukaryota</taxon>
        <taxon>Viridiplantae</taxon>
        <taxon>Streptophyta</taxon>
        <taxon>Embryophyta</taxon>
        <taxon>Tracheophyta</taxon>
        <taxon>Spermatophyta</taxon>
        <taxon>Magnoliopsida</taxon>
        <taxon>Liliopsida</taxon>
        <taxon>Zingiberales</taxon>
        <taxon>Musaceae</taxon>
        <taxon>Ensete</taxon>
    </lineage>
</organism>
<dbReference type="EMBL" id="AMZH03000761">
    <property type="protein sequence ID" value="RRT82113.1"/>
    <property type="molecule type" value="Genomic_DNA"/>
</dbReference>
<proteinExistence type="predicted"/>
<dbReference type="AlphaFoldDB" id="A0A427B0S7"/>
<feature type="region of interest" description="Disordered" evidence="1">
    <location>
        <begin position="81"/>
        <end position="101"/>
    </location>
</feature>
<comment type="caution">
    <text evidence="2">The sequence shown here is derived from an EMBL/GenBank/DDBJ whole genome shotgun (WGS) entry which is preliminary data.</text>
</comment>
<evidence type="ECO:0000313" key="3">
    <source>
        <dbReference type="Proteomes" id="UP000287651"/>
    </source>
</evidence>
<evidence type="ECO:0000256" key="1">
    <source>
        <dbReference type="SAM" id="MobiDB-lite"/>
    </source>
</evidence>
<sequence length="101" mass="11308">MVHVEASVPALKLLVCHVDEPELVGTLLLVEGVDELNILPEHIEPLPCLVEVPRHPVVAAPPPLARVPQALLRCQFLAVKQDGSRRRRSKHRREDALHHVH</sequence>
<evidence type="ECO:0000313" key="2">
    <source>
        <dbReference type="EMBL" id="RRT82113.1"/>
    </source>
</evidence>
<reference evidence="2 3" key="1">
    <citation type="journal article" date="2014" name="Agronomy (Basel)">
        <title>A Draft Genome Sequence for Ensete ventricosum, the Drought-Tolerant Tree Against Hunger.</title>
        <authorList>
            <person name="Harrison J."/>
            <person name="Moore K.A."/>
            <person name="Paszkiewicz K."/>
            <person name="Jones T."/>
            <person name="Grant M."/>
            <person name="Ambacheew D."/>
            <person name="Muzemil S."/>
            <person name="Studholme D.J."/>
        </authorList>
    </citation>
    <scope>NUCLEOTIDE SEQUENCE [LARGE SCALE GENOMIC DNA]</scope>
</reference>
<feature type="compositionally biased region" description="Basic and acidic residues" evidence="1">
    <location>
        <begin position="92"/>
        <end position="101"/>
    </location>
</feature>
<protein>
    <submittedName>
        <fullName evidence="2">Uncharacterized protein</fullName>
    </submittedName>
</protein>
<name>A0A427B0S7_ENSVE</name>
<gene>
    <name evidence="2" type="ORF">B296_00001036</name>
</gene>